<sequence>MAELKKQELSSVKNVEKKLVNKRKITDQSRSEIEAKISKKGPDAFNKKKLQNIKNGNPIKLKPAKAKTLHKTKFTKSTTENAKIEDWGKFKKEKKELRLKRIKGRTKDNFDRIQEAKKMGERLRLKTLKNEDRNKVINQLHDLLKGHYAKLVLAHDTARIIQWLLKYSSKIVVSQISRELLPVTVNMLQSKYGIHCVKGLLKYGEDDFKSSIVDQMSGHIVKLVSHTVSAPVVEYAMSSTATTGQKQLLIQEFYGDWYKNSKFPLIKHIRDVYKNDETMKAATLGSCKVNLKKVLNKSLLDSGLVQTVLSQFLEECSVEDRAELITELASHIVVISNSRDGSKAAMQCIWHGTSKDKKVMMKSLKEHLQELAKHEFGHRTIIALLDSVDDTVLLHKIIISELLNGAKDLAVSEYGRKVLLWLVAPGDTIIFHPNFIKELTQGRESSNSKKPAETRRQEILSYSINNLLNLVIEDTSFWISKGSLAIEMLAILKSGSGNVLEEALCKVAKTITDTQWKIQDGDKEIAGIEHAGIHMTLKKLAKVDKLSIEQGKPTFGSSLLNELSGNVLEHWLKINRGCFLLVAIWENNTNLIKKLKSKLKPYEQLLQSQKTTGADILYKKLLSC</sequence>
<dbReference type="PANTHER" id="PTHR13389">
    <property type="entry name" value="PUMILIO HOMOLOG 3"/>
    <property type="match status" value="1"/>
</dbReference>
<dbReference type="PROSITE" id="PS50303">
    <property type="entry name" value="PUM_HD"/>
    <property type="match status" value="1"/>
</dbReference>
<protein>
    <recommendedName>
        <fullName evidence="4">PUM-HD domain-containing protein</fullName>
    </recommendedName>
</protein>
<accession>A0ABD1EIM9</accession>
<feature type="repeat" description="Pumilio" evidence="3">
    <location>
        <begin position="363"/>
        <end position="400"/>
    </location>
</feature>
<gene>
    <name evidence="5" type="ORF">ABEB36_010140</name>
</gene>
<dbReference type="InterPro" id="IPR011989">
    <property type="entry name" value="ARM-like"/>
</dbReference>
<comment type="caution">
    <text evidence="5">The sequence shown here is derived from an EMBL/GenBank/DDBJ whole genome shotgun (WGS) entry which is preliminary data.</text>
</comment>
<name>A0ABD1EIM9_HYPHA</name>
<dbReference type="SUPFAM" id="SSF48371">
    <property type="entry name" value="ARM repeat"/>
    <property type="match status" value="1"/>
</dbReference>
<organism evidence="5 6">
    <name type="scientific">Hypothenemus hampei</name>
    <name type="common">Coffee berry borer</name>
    <dbReference type="NCBI Taxonomy" id="57062"/>
    <lineage>
        <taxon>Eukaryota</taxon>
        <taxon>Metazoa</taxon>
        <taxon>Ecdysozoa</taxon>
        <taxon>Arthropoda</taxon>
        <taxon>Hexapoda</taxon>
        <taxon>Insecta</taxon>
        <taxon>Pterygota</taxon>
        <taxon>Neoptera</taxon>
        <taxon>Endopterygota</taxon>
        <taxon>Coleoptera</taxon>
        <taxon>Polyphaga</taxon>
        <taxon>Cucujiformia</taxon>
        <taxon>Curculionidae</taxon>
        <taxon>Scolytinae</taxon>
        <taxon>Hypothenemus</taxon>
    </lineage>
</organism>
<dbReference type="AlphaFoldDB" id="A0ABD1EIM9"/>
<dbReference type="InterPro" id="IPR033133">
    <property type="entry name" value="PUM-HD"/>
</dbReference>
<keyword evidence="6" id="KW-1185">Reference proteome</keyword>
<dbReference type="Gene3D" id="1.25.10.10">
    <property type="entry name" value="Leucine-rich Repeat Variant"/>
    <property type="match status" value="2"/>
</dbReference>
<evidence type="ECO:0000313" key="5">
    <source>
        <dbReference type="EMBL" id="KAL1494562.1"/>
    </source>
</evidence>
<reference evidence="5 6" key="1">
    <citation type="submission" date="2024-05" db="EMBL/GenBank/DDBJ databases">
        <title>Genetic variation in Jamaican populations of the coffee berry borer (Hypothenemus hampei).</title>
        <authorList>
            <person name="Errbii M."/>
            <person name="Myrie A."/>
        </authorList>
    </citation>
    <scope>NUCLEOTIDE SEQUENCE [LARGE SCALE GENOMIC DNA]</scope>
    <source>
        <strain evidence="5">JA-Hopewell-2020-01-JO</strain>
        <tissue evidence="5">Whole body</tissue>
    </source>
</reference>
<keyword evidence="2" id="KW-0694">RNA-binding</keyword>
<proteinExistence type="predicted"/>
<dbReference type="EMBL" id="JBDJPC010000007">
    <property type="protein sequence ID" value="KAL1494562.1"/>
    <property type="molecule type" value="Genomic_DNA"/>
</dbReference>
<evidence type="ECO:0000259" key="4">
    <source>
        <dbReference type="PROSITE" id="PS50303"/>
    </source>
</evidence>
<dbReference type="InterPro" id="IPR012959">
    <property type="entry name" value="CPL_dom"/>
</dbReference>
<evidence type="ECO:0000256" key="3">
    <source>
        <dbReference type="PROSITE-ProRule" id="PRU00317"/>
    </source>
</evidence>
<dbReference type="Proteomes" id="UP001566132">
    <property type="component" value="Unassembled WGS sequence"/>
</dbReference>
<dbReference type="Pfam" id="PF08144">
    <property type="entry name" value="CPL"/>
    <property type="match status" value="1"/>
</dbReference>
<evidence type="ECO:0000313" key="6">
    <source>
        <dbReference type="Proteomes" id="UP001566132"/>
    </source>
</evidence>
<keyword evidence="1" id="KW-0677">Repeat</keyword>
<evidence type="ECO:0000256" key="1">
    <source>
        <dbReference type="ARBA" id="ARBA00022737"/>
    </source>
</evidence>
<dbReference type="PANTHER" id="PTHR13389:SF0">
    <property type="entry name" value="PUMILIO HOMOLOG 3"/>
    <property type="match status" value="1"/>
</dbReference>
<dbReference type="PROSITE" id="PS50302">
    <property type="entry name" value="PUM"/>
    <property type="match status" value="1"/>
</dbReference>
<feature type="domain" description="PUM-HD" evidence="4">
    <location>
        <begin position="120"/>
        <end position="467"/>
    </location>
</feature>
<evidence type="ECO:0000256" key="2">
    <source>
        <dbReference type="ARBA" id="ARBA00022884"/>
    </source>
</evidence>
<dbReference type="InterPro" id="IPR016024">
    <property type="entry name" value="ARM-type_fold"/>
</dbReference>
<dbReference type="GO" id="GO:0003723">
    <property type="term" value="F:RNA binding"/>
    <property type="evidence" value="ECO:0007669"/>
    <property type="project" value="UniProtKB-KW"/>
</dbReference>
<dbReference type="InterPro" id="IPR001313">
    <property type="entry name" value="Pumilio_RNA-bd_rpt"/>
</dbReference>
<dbReference type="InterPro" id="IPR040059">
    <property type="entry name" value="PUM3"/>
</dbReference>
<dbReference type="SMART" id="SM00025">
    <property type="entry name" value="Pumilio"/>
    <property type="match status" value="5"/>
</dbReference>